<comment type="caution">
    <text evidence="1">The sequence shown here is derived from an EMBL/GenBank/DDBJ whole genome shotgun (WGS) entry which is preliminary data.</text>
</comment>
<protein>
    <submittedName>
        <fullName evidence="1">Uncharacterized protein</fullName>
    </submittedName>
</protein>
<dbReference type="AlphaFoldDB" id="A0ABD3FYG4"/>
<name>A0ABD3FYG4_9STRA</name>
<sequence length="83" mass="9202">MEANQGQSVTGSLAMTTDVVMNRAGIYDLLALKELILRDEDLAQVDETCAQSLVSLEILSLSHNRLTSLDGFQYFVNLIEVRI</sequence>
<dbReference type="Gene3D" id="3.80.10.10">
    <property type="entry name" value="Ribonuclease Inhibitor"/>
    <property type="match status" value="1"/>
</dbReference>
<dbReference type="PROSITE" id="PS51450">
    <property type="entry name" value="LRR"/>
    <property type="match status" value="1"/>
</dbReference>
<organism evidence="1 2">
    <name type="scientific">Phytophthora oleae</name>
    <dbReference type="NCBI Taxonomy" id="2107226"/>
    <lineage>
        <taxon>Eukaryota</taxon>
        <taxon>Sar</taxon>
        <taxon>Stramenopiles</taxon>
        <taxon>Oomycota</taxon>
        <taxon>Peronosporomycetes</taxon>
        <taxon>Peronosporales</taxon>
        <taxon>Peronosporaceae</taxon>
        <taxon>Phytophthora</taxon>
    </lineage>
</organism>
<evidence type="ECO:0000313" key="2">
    <source>
        <dbReference type="Proteomes" id="UP001632037"/>
    </source>
</evidence>
<gene>
    <name evidence="1" type="ORF">V7S43_002624</name>
</gene>
<dbReference type="EMBL" id="JBIMZQ010000004">
    <property type="protein sequence ID" value="KAL3671957.1"/>
    <property type="molecule type" value="Genomic_DNA"/>
</dbReference>
<proteinExistence type="predicted"/>
<keyword evidence="2" id="KW-1185">Reference proteome</keyword>
<accession>A0ABD3FYG4</accession>
<dbReference type="InterPro" id="IPR001611">
    <property type="entry name" value="Leu-rich_rpt"/>
</dbReference>
<dbReference type="SUPFAM" id="SSF52058">
    <property type="entry name" value="L domain-like"/>
    <property type="match status" value="1"/>
</dbReference>
<evidence type="ECO:0000313" key="1">
    <source>
        <dbReference type="EMBL" id="KAL3671957.1"/>
    </source>
</evidence>
<dbReference type="Pfam" id="PF13855">
    <property type="entry name" value="LRR_8"/>
    <property type="match status" value="1"/>
</dbReference>
<dbReference type="Proteomes" id="UP001632037">
    <property type="component" value="Unassembled WGS sequence"/>
</dbReference>
<dbReference type="InterPro" id="IPR032675">
    <property type="entry name" value="LRR_dom_sf"/>
</dbReference>
<reference evidence="1 2" key="1">
    <citation type="submission" date="2024-09" db="EMBL/GenBank/DDBJ databases">
        <title>Genome sequencing and assembly of Phytophthora oleae, isolate VK10A, causative agent of rot of olive drupes.</title>
        <authorList>
            <person name="Conti Taguali S."/>
            <person name="Riolo M."/>
            <person name="La Spada F."/>
            <person name="Cacciola S.O."/>
            <person name="Dionisio G."/>
        </authorList>
    </citation>
    <scope>NUCLEOTIDE SEQUENCE [LARGE SCALE GENOMIC DNA]</scope>
    <source>
        <strain evidence="1 2">VK10A</strain>
    </source>
</reference>